<keyword evidence="3" id="KW-1185">Reference proteome</keyword>
<proteinExistence type="predicted"/>
<dbReference type="SUPFAM" id="SSF52540">
    <property type="entry name" value="P-loop containing nucleoside triphosphate hydrolases"/>
    <property type="match status" value="1"/>
</dbReference>
<feature type="compositionally biased region" description="Low complexity" evidence="1">
    <location>
        <begin position="493"/>
        <end position="506"/>
    </location>
</feature>
<sequence>MTGPGTGTGTDDPFAAAETQVRAMAAAPWWNTAPPQQRAEAIASRMLTGAGEWWLFGAWARWYRCGLDGTWQPCPPPLDPAVRRRTTTAPRGAGNPPIPPQLVPAGPDLNAGRITSAGFVGPLPDPATVAALQQAQIEALGVNVAQFTLADPTFTPGTPSTLAAAWSALLWCAGAPVALGDHPMIQLFAPYLTTPPERLRWMSPPDFGTLVALYAGPLSAGDWSGASFIVRLLHKVAIALRGDERFRPGADALAAITAASLPMVQQDAATLRYGLPALVEQWRRRCPAEFALPLLRDASPGEFFRLGLYDLQQLVTRLHGRPLDHNEVRRIAMALLAADLHAAPAAAHALLPWLDPDSARTLQAVLSDASHPGRQWWPHNGRLPERLRGEDTALHALLATSYILGLTWCRLAQSPPPPTGFALAVAAAGALTEAARPPSTGELTPWQIIEAARAHLAANPGPLAAPPPRDDPPPAQPQPHDSTPPPTVAAPDSAQAAPPTVQAPAPASPVDLAQVAGDVPIAEAYGIRFVSGDEDIERLITEVRRRGKWAQRLRGQEVSSASMPALLLVGAPSSGQRRLGRMVARALADVNVSSGQMHSVHADELRPGGPQALQAALSRHSGHVLLLEGLDELLLEEPHGPACAAALYRARAEGVSDTTLLATCAPDRLQPLSQAAPELIADLRVVHLPDLSQPHLQRALLALLAGERRLRLDETAWQVVTADLPTLRGRGRLTGARLVETYLERAATRHLGRAVATQAIGSAQELVLTADDFHGLAAELSPP</sequence>
<dbReference type="STRING" id="471852.Tcur_2393"/>
<dbReference type="Proteomes" id="UP000001918">
    <property type="component" value="Chromosome"/>
</dbReference>
<evidence type="ECO:0000313" key="3">
    <source>
        <dbReference type="Proteomes" id="UP000001918"/>
    </source>
</evidence>
<feature type="compositionally biased region" description="Pro residues" evidence="1">
    <location>
        <begin position="463"/>
        <end position="488"/>
    </location>
</feature>
<dbReference type="HOGENOM" id="CLU_357849_0_0_11"/>
<dbReference type="KEGG" id="tcu:Tcur_2393"/>
<organism evidence="2 3">
    <name type="scientific">Thermomonospora curvata (strain ATCC 19995 / DSM 43183 / JCM 3096 / KCTC 9072 / NBRC 15933 / NCIMB 10081 / Henssen B9)</name>
    <dbReference type="NCBI Taxonomy" id="471852"/>
    <lineage>
        <taxon>Bacteria</taxon>
        <taxon>Bacillati</taxon>
        <taxon>Actinomycetota</taxon>
        <taxon>Actinomycetes</taxon>
        <taxon>Streptosporangiales</taxon>
        <taxon>Thermomonosporaceae</taxon>
        <taxon>Thermomonospora</taxon>
    </lineage>
</organism>
<dbReference type="AlphaFoldDB" id="D1A3Q5"/>
<gene>
    <name evidence="2" type="ordered locus">Tcur_2393</name>
</gene>
<accession>D1A3Q5</accession>
<evidence type="ECO:0000256" key="1">
    <source>
        <dbReference type="SAM" id="MobiDB-lite"/>
    </source>
</evidence>
<feature type="region of interest" description="Disordered" evidence="1">
    <location>
        <begin position="459"/>
        <end position="506"/>
    </location>
</feature>
<protein>
    <submittedName>
        <fullName evidence="2">Uncharacterized protein</fullName>
    </submittedName>
</protein>
<reference evidence="2 3" key="1">
    <citation type="journal article" date="2011" name="Stand. Genomic Sci.">
        <title>Complete genome sequence of Thermomonospora curvata type strain (B9).</title>
        <authorList>
            <person name="Chertkov O."/>
            <person name="Sikorski J."/>
            <person name="Nolan M."/>
            <person name="Lapidus A."/>
            <person name="Lucas S."/>
            <person name="Del Rio T.G."/>
            <person name="Tice H."/>
            <person name="Cheng J.F."/>
            <person name="Goodwin L."/>
            <person name="Pitluck S."/>
            <person name="Liolios K."/>
            <person name="Ivanova N."/>
            <person name="Mavromatis K."/>
            <person name="Mikhailova N."/>
            <person name="Ovchinnikova G."/>
            <person name="Pati A."/>
            <person name="Chen A."/>
            <person name="Palaniappan K."/>
            <person name="Djao O.D."/>
            <person name="Land M."/>
            <person name="Hauser L."/>
            <person name="Chang Y.J."/>
            <person name="Jeffries C.D."/>
            <person name="Brettin T."/>
            <person name="Han C."/>
            <person name="Detter J.C."/>
            <person name="Rohde M."/>
            <person name="Goker M."/>
            <person name="Woyke T."/>
            <person name="Bristow J."/>
            <person name="Eisen J.A."/>
            <person name="Markowitz V."/>
            <person name="Hugenholtz P."/>
            <person name="Klenk H.P."/>
            <person name="Kyrpides N.C."/>
        </authorList>
    </citation>
    <scope>NUCLEOTIDE SEQUENCE [LARGE SCALE GENOMIC DNA]</scope>
    <source>
        <strain evidence="3">ATCC 19995 / DSM 43183 / JCM 3096 / KCTC 9072 / NBRC 15933 / NCIMB 10081 / Henssen B9</strain>
    </source>
</reference>
<dbReference type="eggNOG" id="COG0464">
    <property type="taxonomic scope" value="Bacteria"/>
</dbReference>
<dbReference type="EMBL" id="CP001738">
    <property type="protein sequence ID" value="ACY97958.1"/>
    <property type="molecule type" value="Genomic_DNA"/>
</dbReference>
<dbReference type="InterPro" id="IPR027417">
    <property type="entry name" value="P-loop_NTPase"/>
</dbReference>
<name>D1A3Q5_THECD</name>
<evidence type="ECO:0000313" key="2">
    <source>
        <dbReference type="EMBL" id="ACY97958.1"/>
    </source>
</evidence>